<reference evidence="2 3" key="1">
    <citation type="submission" date="2016-04" db="EMBL/GenBank/DDBJ databases">
        <title>Evolutionary innovation and constraint leading to complex multicellularity in the Ascomycota.</title>
        <authorList>
            <person name="Cisse O."/>
            <person name="Nguyen A."/>
            <person name="Hewitt D.A."/>
            <person name="Jedd G."/>
            <person name="Stajich J.E."/>
        </authorList>
    </citation>
    <scope>NUCLEOTIDE SEQUENCE [LARGE SCALE GENOMIC DNA]</scope>
    <source>
        <strain evidence="2 3">DAH-3</strain>
    </source>
</reference>
<organism evidence="2 3">
    <name type="scientific">Neolecta irregularis (strain DAH-3)</name>
    <dbReference type="NCBI Taxonomy" id="1198029"/>
    <lineage>
        <taxon>Eukaryota</taxon>
        <taxon>Fungi</taxon>
        <taxon>Dikarya</taxon>
        <taxon>Ascomycota</taxon>
        <taxon>Taphrinomycotina</taxon>
        <taxon>Neolectales</taxon>
        <taxon>Neolectaceae</taxon>
        <taxon>Neolecta</taxon>
    </lineage>
</organism>
<dbReference type="GO" id="GO:0005634">
    <property type="term" value="C:nucleus"/>
    <property type="evidence" value="ECO:0007669"/>
    <property type="project" value="TreeGrafter"/>
</dbReference>
<dbReference type="PANTHER" id="PTHR31606">
    <property type="entry name" value="WW DOMAIN BINDING PROTEIN 2, ISOFORM E"/>
    <property type="match status" value="1"/>
</dbReference>
<dbReference type="InterPro" id="IPR044852">
    <property type="entry name" value="WBP2-like"/>
</dbReference>
<evidence type="ECO:0000256" key="1">
    <source>
        <dbReference type="SAM" id="MobiDB-lite"/>
    </source>
</evidence>
<feature type="compositionally biased region" description="Low complexity" evidence="1">
    <location>
        <begin position="196"/>
        <end position="206"/>
    </location>
</feature>
<protein>
    <submittedName>
        <fullName evidence="2">UPF0664 stress-induced protein</fullName>
    </submittedName>
</protein>
<dbReference type="AlphaFoldDB" id="A0A1U7LIF4"/>
<dbReference type="SUPFAM" id="SSF50729">
    <property type="entry name" value="PH domain-like"/>
    <property type="match status" value="1"/>
</dbReference>
<evidence type="ECO:0000313" key="3">
    <source>
        <dbReference type="Proteomes" id="UP000186594"/>
    </source>
</evidence>
<sequence length="206" mass="22871">MSVNWVSIQENNRKPIPLDPQETFLYERSGVHLSLKTGSSYPADHAINISIQSSNGALFLSNRRVVYISEQNAKKTPETFTDFSTQIHRIQDGRLYQPWLGANYYECAVQPVANGGLPSVMAITKFTFNNGGAFEFQTKFSELQERIHAMGGDASQIHHLEDLPVYAVLGQNESSLIPESISRTQENEAPPPMDAPPAYDDAVVAK</sequence>
<dbReference type="Proteomes" id="UP000186594">
    <property type="component" value="Unassembled WGS sequence"/>
</dbReference>
<dbReference type="EMBL" id="LXFE01003302">
    <property type="protein sequence ID" value="OLL22440.1"/>
    <property type="molecule type" value="Genomic_DNA"/>
</dbReference>
<dbReference type="OMA" id="SNRLEDH"/>
<name>A0A1U7LIF4_NEOID</name>
<proteinExistence type="predicted"/>
<keyword evidence="3" id="KW-1185">Reference proteome</keyword>
<dbReference type="OrthoDB" id="1259151at2759"/>
<feature type="region of interest" description="Disordered" evidence="1">
    <location>
        <begin position="180"/>
        <end position="206"/>
    </location>
</feature>
<dbReference type="GO" id="GO:0003713">
    <property type="term" value="F:transcription coactivator activity"/>
    <property type="evidence" value="ECO:0007669"/>
    <property type="project" value="InterPro"/>
</dbReference>
<dbReference type="CDD" id="cd13214">
    <property type="entry name" value="PH-GRAM_WBP2"/>
    <property type="match status" value="1"/>
</dbReference>
<dbReference type="STRING" id="1198029.A0A1U7LIF4"/>
<gene>
    <name evidence="2" type="ORF">NEOLI_003983</name>
</gene>
<accession>A0A1U7LIF4</accession>
<dbReference type="GO" id="GO:0031490">
    <property type="term" value="F:chromatin DNA binding"/>
    <property type="evidence" value="ECO:0007669"/>
    <property type="project" value="TreeGrafter"/>
</dbReference>
<evidence type="ECO:0000313" key="2">
    <source>
        <dbReference type="EMBL" id="OLL22440.1"/>
    </source>
</evidence>
<dbReference type="PANTHER" id="PTHR31606:SF1">
    <property type="entry name" value="WW DOMAIN BINDING PROTEIN 2, ISOFORM E"/>
    <property type="match status" value="1"/>
</dbReference>
<comment type="caution">
    <text evidence="2">The sequence shown here is derived from an EMBL/GenBank/DDBJ whole genome shotgun (WGS) entry which is preliminary data.</text>
</comment>